<evidence type="ECO:0000256" key="1">
    <source>
        <dbReference type="SAM" id="MobiDB-lite"/>
    </source>
</evidence>
<feature type="compositionally biased region" description="Polar residues" evidence="1">
    <location>
        <begin position="618"/>
        <end position="627"/>
    </location>
</feature>
<protein>
    <recommendedName>
        <fullName evidence="2">F-box domain-containing protein</fullName>
    </recommendedName>
</protein>
<gene>
    <name evidence="3" type="ORF">RJ640_000324</name>
</gene>
<dbReference type="InterPro" id="IPR001810">
    <property type="entry name" value="F-box_dom"/>
</dbReference>
<comment type="caution">
    <text evidence="3">The sequence shown here is derived from an EMBL/GenBank/DDBJ whole genome shotgun (WGS) entry which is preliminary data.</text>
</comment>
<proteinExistence type="predicted"/>
<dbReference type="AlphaFoldDB" id="A0AA88UU61"/>
<accession>A0AA88UU61</accession>
<dbReference type="Pfam" id="PF24758">
    <property type="entry name" value="LRR_At5g56370"/>
    <property type="match status" value="1"/>
</dbReference>
<organism evidence="3 4">
    <name type="scientific">Escallonia rubra</name>
    <dbReference type="NCBI Taxonomy" id="112253"/>
    <lineage>
        <taxon>Eukaryota</taxon>
        <taxon>Viridiplantae</taxon>
        <taxon>Streptophyta</taxon>
        <taxon>Embryophyta</taxon>
        <taxon>Tracheophyta</taxon>
        <taxon>Spermatophyta</taxon>
        <taxon>Magnoliopsida</taxon>
        <taxon>eudicotyledons</taxon>
        <taxon>Gunneridae</taxon>
        <taxon>Pentapetalae</taxon>
        <taxon>asterids</taxon>
        <taxon>campanulids</taxon>
        <taxon>Escalloniales</taxon>
        <taxon>Escalloniaceae</taxon>
        <taxon>Escallonia</taxon>
    </lineage>
</organism>
<evidence type="ECO:0000259" key="2">
    <source>
        <dbReference type="SMART" id="SM00256"/>
    </source>
</evidence>
<feature type="domain" description="F-box" evidence="2">
    <location>
        <begin position="14"/>
        <end position="55"/>
    </location>
</feature>
<dbReference type="PANTHER" id="PTHR34145:SF28">
    <property type="entry name" value="F-BOX DOMAIN-CONTAINING PROTEIN"/>
    <property type="match status" value="1"/>
</dbReference>
<sequence>MLRVYRRKCRISELPEDIVQHILSFLSTKESAVASLLSKAWLCAWSTSTNPVLDFDDACVKGEYPVFKERRRKLAEFAGKTLLRYHEHKVRIQKLSLKILDENLELTCKLIRLASECGVQELCLSLRRASGSRFAPATFDVRSLIKLDLQYCDILELQCSSITCHSLQVLKLYGVSLDEQIIEKLMCSCPLIDTIILDKCYGFKKVQIYNQHHLRIFEIETRSRETVDIKVPSLESFTYSEVWSSTSVGYPFTIQSIHNVKRLCLELKKITDEFIRKIVSELSLLQDLTLHCCPMLKGLVFSSHSLKRVNLRSCDNLTEVYFDAPNLLSLDYCSYERVPSLSFNSTTNKLKMNLCIKVVLGYSGTLFFQKLRECLASINHSELSLPCICPAKFRFSFEDLRAILLPYPAPEVEELTLSTFSPTHVYPLLVDALFWTCRPKSILMDECTEPSRDFIKLLCESLMDQRTTDCCSSHLVKCWRHYFKRVTKIEIFKGSTRKDYWLPLCWSYVADVVPNLRFGDKFRFRLECQKMKGKKSETICYMEDTQSANGSIIQSTSVADPCEMKGLAILPLKARERPLLGDPLKRVEDEEEEKEEEDATSLATTENEQAIWTTCYSTQDASDSSEATDPFKRPDEDFESSSVAFGEPSRVTHTIIPTPQPMFDDIDLQFQQLQEAIYAFITSLRLSGITSSSTQIPFEVILSFIQRIVSSRPCRRLE</sequence>
<dbReference type="Gene3D" id="3.80.10.10">
    <property type="entry name" value="Ribonuclease Inhibitor"/>
    <property type="match status" value="1"/>
</dbReference>
<name>A0AA88UU61_9ASTE</name>
<reference evidence="3" key="1">
    <citation type="submission" date="2022-12" db="EMBL/GenBank/DDBJ databases">
        <title>Draft genome assemblies for two species of Escallonia (Escalloniales).</title>
        <authorList>
            <person name="Chanderbali A."/>
            <person name="Dervinis C."/>
            <person name="Anghel I."/>
            <person name="Soltis D."/>
            <person name="Soltis P."/>
            <person name="Zapata F."/>
        </authorList>
    </citation>
    <scope>NUCLEOTIDE SEQUENCE</scope>
    <source>
        <strain evidence="3">UCBG92.1500</strain>
        <tissue evidence="3">Leaf</tissue>
    </source>
</reference>
<dbReference type="EMBL" id="JAVXUO010000884">
    <property type="protein sequence ID" value="KAK2988337.1"/>
    <property type="molecule type" value="Genomic_DNA"/>
</dbReference>
<dbReference type="InterPro" id="IPR036047">
    <property type="entry name" value="F-box-like_dom_sf"/>
</dbReference>
<dbReference type="SUPFAM" id="SSF81383">
    <property type="entry name" value="F-box domain"/>
    <property type="match status" value="1"/>
</dbReference>
<dbReference type="SUPFAM" id="SSF52047">
    <property type="entry name" value="RNI-like"/>
    <property type="match status" value="1"/>
</dbReference>
<dbReference type="InterPro" id="IPR055411">
    <property type="entry name" value="LRR_FXL15/At3g58940/PEG3-like"/>
</dbReference>
<evidence type="ECO:0000313" key="4">
    <source>
        <dbReference type="Proteomes" id="UP001187471"/>
    </source>
</evidence>
<feature type="region of interest" description="Disordered" evidence="1">
    <location>
        <begin position="581"/>
        <end position="604"/>
    </location>
</feature>
<dbReference type="InterPro" id="IPR032675">
    <property type="entry name" value="LRR_dom_sf"/>
</dbReference>
<dbReference type="SMART" id="SM00256">
    <property type="entry name" value="FBOX"/>
    <property type="match status" value="1"/>
</dbReference>
<dbReference type="Proteomes" id="UP001187471">
    <property type="component" value="Unassembled WGS sequence"/>
</dbReference>
<keyword evidence="4" id="KW-1185">Reference proteome</keyword>
<dbReference type="PANTHER" id="PTHR34145">
    <property type="entry name" value="OS02G0105600 PROTEIN"/>
    <property type="match status" value="1"/>
</dbReference>
<evidence type="ECO:0000313" key="3">
    <source>
        <dbReference type="EMBL" id="KAK2988337.1"/>
    </source>
</evidence>
<feature type="region of interest" description="Disordered" evidence="1">
    <location>
        <begin position="618"/>
        <end position="641"/>
    </location>
</feature>
<dbReference type="Pfam" id="PF00646">
    <property type="entry name" value="F-box"/>
    <property type="match status" value="1"/>
</dbReference>
<feature type="compositionally biased region" description="Acidic residues" evidence="1">
    <location>
        <begin position="589"/>
        <end position="599"/>
    </location>
</feature>
<dbReference type="InterPro" id="IPR053772">
    <property type="entry name" value="At1g61320/At1g61330-like"/>
</dbReference>